<dbReference type="EMBL" id="CP130318">
    <property type="protein sequence ID" value="WNQ10237.1"/>
    <property type="molecule type" value="Genomic_DNA"/>
</dbReference>
<dbReference type="SUPFAM" id="SSF140500">
    <property type="entry name" value="BAS1536-like"/>
    <property type="match status" value="1"/>
</dbReference>
<dbReference type="Pfam" id="PF09388">
    <property type="entry name" value="SpoOE-like"/>
    <property type="match status" value="1"/>
</dbReference>
<keyword evidence="2" id="KW-1185">Reference proteome</keyword>
<dbReference type="GO" id="GO:0043937">
    <property type="term" value="P:regulation of sporulation"/>
    <property type="evidence" value="ECO:0007669"/>
    <property type="project" value="InterPro"/>
</dbReference>
<dbReference type="GO" id="GO:0046983">
    <property type="term" value="F:protein dimerization activity"/>
    <property type="evidence" value="ECO:0007669"/>
    <property type="project" value="InterPro"/>
</dbReference>
<reference evidence="1 2" key="1">
    <citation type="submission" date="2022-02" db="EMBL/GenBank/DDBJ databases">
        <title>Paenibacillus sp. MBLB1776 Whole Genome Shotgun Sequencing.</title>
        <authorList>
            <person name="Hwang C.Y."/>
            <person name="Cho E.-S."/>
            <person name="Seo M.-J."/>
        </authorList>
    </citation>
    <scope>NUCLEOTIDE SEQUENCE [LARGE SCALE GENOMIC DNA]</scope>
    <source>
        <strain evidence="1 2">MBLB1776</strain>
    </source>
</reference>
<name>A0AA96LAV8_9BACL</name>
<evidence type="ECO:0000313" key="2">
    <source>
        <dbReference type="Proteomes" id="UP001305702"/>
    </source>
</evidence>
<sequence>MALGHFALASTGKKLMLREKESGKRWKYQTAKNTSPAGGSLEEEIRMLRMRMEQLFIKEQSLTSPPVIEASSLLDLKINEYMLMIKGR</sequence>
<gene>
    <name evidence="1" type="ORF">MJA45_21825</name>
</gene>
<organism evidence="1 2">
    <name type="scientific">Paenibacillus aurantius</name>
    <dbReference type="NCBI Taxonomy" id="2918900"/>
    <lineage>
        <taxon>Bacteria</taxon>
        <taxon>Bacillati</taxon>
        <taxon>Bacillota</taxon>
        <taxon>Bacilli</taxon>
        <taxon>Bacillales</taxon>
        <taxon>Paenibacillaceae</taxon>
        <taxon>Paenibacillus</taxon>
    </lineage>
</organism>
<proteinExistence type="predicted"/>
<dbReference type="InterPro" id="IPR018540">
    <property type="entry name" value="Spo0E-like"/>
</dbReference>
<protein>
    <submittedName>
        <fullName evidence="1">Aspartyl-phosphate phosphatase Spo0E family protein</fullName>
    </submittedName>
</protein>
<dbReference type="RefSeq" id="WP_315604011.1">
    <property type="nucleotide sequence ID" value="NZ_CP130318.1"/>
</dbReference>
<evidence type="ECO:0000313" key="1">
    <source>
        <dbReference type="EMBL" id="WNQ10237.1"/>
    </source>
</evidence>
<dbReference type="AlphaFoldDB" id="A0AA96LAV8"/>
<dbReference type="InterPro" id="IPR036638">
    <property type="entry name" value="HLH_DNA-bd_sf"/>
</dbReference>
<dbReference type="Gene3D" id="4.10.280.10">
    <property type="entry name" value="Helix-loop-helix DNA-binding domain"/>
    <property type="match status" value="1"/>
</dbReference>
<dbReference type="Proteomes" id="UP001305702">
    <property type="component" value="Chromosome"/>
</dbReference>
<accession>A0AA96LAV8</accession>
<dbReference type="KEGG" id="paun:MJA45_21825"/>
<dbReference type="InterPro" id="IPR037208">
    <property type="entry name" value="Spo0E-like_sf"/>
</dbReference>